<feature type="compositionally biased region" description="Basic residues" evidence="1">
    <location>
        <begin position="369"/>
        <end position="378"/>
    </location>
</feature>
<dbReference type="Pfam" id="PF13878">
    <property type="entry name" value="zf-C2H2_3"/>
    <property type="match status" value="1"/>
</dbReference>
<protein>
    <recommendedName>
        <fullName evidence="2">N-acetyltransferase ESCO zinc-finger domain-containing protein</fullName>
    </recommendedName>
</protein>
<feature type="compositionally biased region" description="Low complexity" evidence="1">
    <location>
        <begin position="145"/>
        <end position="161"/>
    </location>
</feature>
<sequence>MAPIPVNDTTQSLLDAPPSSPEFIMFVSPKFLLEDNANPRSKKPHDKPRLRPKQWQRDITSTRTASMTPSENAANRRVIRTYSKRNSSVLSSSPMGPLAKRQKSNSITVALPSTEPVLPPAPAPAPKKMAGAGQRAIDGYFSTASSSSRSSNPSGRGLLSSDAISDDVTASPPSSPPIARKWTSPRRLKIRPSLMPISGEQEKKTGAKSVDGDVNAESERHRAQDSFFKPRIRDLNAHSTEDSSKRATRESRQTKDVVGCQSENEAHHSVVNPPEEVKNSVPVYTMPYSFYLNAANSAAACKPAEASSTKKSAPGTRKVQTTLNLSTKLPFKECKLCDTVYNPLHPADVKLHQTRHSKVTGEGLAMEKRKGRAKQKLL</sequence>
<proteinExistence type="predicted"/>
<evidence type="ECO:0000313" key="4">
    <source>
        <dbReference type="Proteomes" id="UP000233524"/>
    </source>
</evidence>
<dbReference type="EMBL" id="NLAX01000008">
    <property type="protein sequence ID" value="PKS11202.1"/>
    <property type="molecule type" value="Genomic_DNA"/>
</dbReference>
<dbReference type="InterPro" id="IPR028005">
    <property type="entry name" value="AcTrfase_ESCO_Znf_dom"/>
</dbReference>
<evidence type="ECO:0000256" key="1">
    <source>
        <dbReference type="SAM" id="MobiDB-lite"/>
    </source>
</evidence>
<dbReference type="VEuPathDB" id="FungiDB:jhhlp_002963"/>
<feature type="compositionally biased region" description="Polar residues" evidence="1">
    <location>
        <begin position="84"/>
        <end position="94"/>
    </location>
</feature>
<feature type="compositionally biased region" description="Basic residues" evidence="1">
    <location>
        <begin position="40"/>
        <end position="54"/>
    </location>
</feature>
<feature type="compositionally biased region" description="Polar residues" evidence="1">
    <location>
        <begin position="57"/>
        <end position="73"/>
    </location>
</feature>
<feature type="compositionally biased region" description="Basic and acidic residues" evidence="1">
    <location>
        <begin position="231"/>
        <end position="255"/>
    </location>
</feature>
<dbReference type="OrthoDB" id="19981at2759"/>
<evidence type="ECO:0000259" key="2">
    <source>
        <dbReference type="Pfam" id="PF13878"/>
    </source>
</evidence>
<evidence type="ECO:0000313" key="3">
    <source>
        <dbReference type="EMBL" id="PKS11202.1"/>
    </source>
</evidence>
<gene>
    <name evidence="3" type="ORF">jhhlp_002963</name>
</gene>
<reference evidence="3 4" key="1">
    <citation type="journal article" date="2017" name="G3 (Bethesda)">
        <title>First Draft Genome Sequence of the Pathogenic Fungus Lomentospora prolificans (Formerly Scedosporium prolificans).</title>
        <authorList>
            <person name="Luo R."/>
            <person name="Zimin A."/>
            <person name="Workman R."/>
            <person name="Fan Y."/>
            <person name="Pertea G."/>
            <person name="Grossman N."/>
            <person name="Wear M.P."/>
            <person name="Jia B."/>
            <person name="Miller H."/>
            <person name="Casadevall A."/>
            <person name="Timp W."/>
            <person name="Zhang S.X."/>
            <person name="Salzberg S.L."/>
        </authorList>
    </citation>
    <scope>NUCLEOTIDE SEQUENCE [LARGE SCALE GENOMIC DNA]</scope>
    <source>
        <strain evidence="3 4">JHH-5317</strain>
    </source>
</reference>
<comment type="caution">
    <text evidence="3">The sequence shown here is derived from an EMBL/GenBank/DDBJ whole genome shotgun (WGS) entry which is preliminary data.</text>
</comment>
<dbReference type="Proteomes" id="UP000233524">
    <property type="component" value="Unassembled WGS sequence"/>
</dbReference>
<feature type="domain" description="N-acetyltransferase ESCO zinc-finger" evidence="2">
    <location>
        <begin position="320"/>
        <end position="357"/>
    </location>
</feature>
<accession>A0A2N3NFQ3</accession>
<keyword evidence="4" id="KW-1185">Reference proteome</keyword>
<organism evidence="3 4">
    <name type="scientific">Lomentospora prolificans</name>
    <dbReference type="NCBI Taxonomy" id="41688"/>
    <lineage>
        <taxon>Eukaryota</taxon>
        <taxon>Fungi</taxon>
        <taxon>Dikarya</taxon>
        <taxon>Ascomycota</taxon>
        <taxon>Pezizomycotina</taxon>
        <taxon>Sordariomycetes</taxon>
        <taxon>Hypocreomycetidae</taxon>
        <taxon>Microascales</taxon>
        <taxon>Microascaceae</taxon>
        <taxon>Lomentospora</taxon>
    </lineage>
</organism>
<dbReference type="AlphaFoldDB" id="A0A2N3NFQ3"/>
<feature type="region of interest" description="Disordered" evidence="1">
    <location>
        <begin position="355"/>
        <end position="378"/>
    </location>
</feature>
<dbReference type="InParanoid" id="A0A2N3NFQ3"/>
<name>A0A2N3NFQ3_9PEZI</name>
<feature type="region of interest" description="Disordered" evidence="1">
    <location>
        <begin position="34"/>
        <end position="267"/>
    </location>
</feature>